<dbReference type="Proteomes" id="UP000248329">
    <property type="component" value="Unassembled WGS sequence"/>
</dbReference>
<protein>
    <submittedName>
        <fullName evidence="1">Glycosyltransferase family 2 protein</fullName>
    </submittedName>
</protein>
<organism evidence="1 2">
    <name type="scientific">Candidatus Methanogaster sp</name>
    <dbReference type="NCBI Taxonomy" id="3386292"/>
    <lineage>
        <taxon>Archaea</taxon>
        <taxon>Methanobacteriati</taxon>
        <taxon>Methanobacteriota</taxon>
        <taxon>Stenosarchaea group</taxon>
        <taxon>Methanomicrobia</taxon>
        <taxon>Methanosarcinales</taxon>
        <taxon>ANME-2 cluster</taxon>
        <taxon>Candidatus Methanogasteraceae</taxon>
        <taxon>Candidatus Methanogaster</taxon>
    </lineage>
</organism>
<proteinExistence type="predicted"/>
<evidence type="ECO:0000313" key="2">
    <source>
        <dbReference type="Proteomes" id="UP000248329"/>
    </source>
</evidence>
<reference evidence="1" key="1">
    <citation type="submission" date="2018-01" db="EMBL/GenBank/DDBJ databases">
        <authorList>
            <person name="Krukenberg V."/>
        </authorList>
    </citation>
    <scope>NUCLEOTIDE SEQUENCE</scope>
    <source>
        <strain evidence="1">E20ANME2</strain>
    </source>
</reference>
<name>A0AC61L4J2_9EURY</name>
<gene>
    <name evidence="1" type="ORF">C4B59_04710</name>
</gene>
<sequence length="318" mass="35987">MYREHAIGVVVPAHNESDLIEEALTAIPDYVDAIYAIDDASTDDTANIIKNFGDRRVVFVSHATNGGVGAAIVSGYKRALEEGIDIVAVMAGDNQMDPEQLPRLLDPIVERRADYTKGNRLLSPEYRTGMSRWRFAGNAILTFLTKIGSGYWQMMDPQNGYTAISKNALERINLDSIYPWYGYCNDLLVRLNVYGFRVVDVVMPAKYGREKSGIRYSKYIVKVSYMLLTDFFWRLKMKYAVLSFHPLVLFYIFGIVLTPIGFLAGLYSLYYRFVVGGSLFIRLTLSFLLFIVGVQFLLFAMLFDMEVDRSECGSGRCS</sequence>
<evidence type="ECO:0000313" key="1">
    <source>
        <dbReference type="EMBL" id="PXF61256.1"/>
    </source>
</evidence>
<comment type="caution">
    <text evidence="1">The sequence shown here is derived from an EMBL/GenBank/DDBJ whole genome shotgun (WGS) entry which is preliminary data.</text>
</comment>
<dbReference type="EMBL" id="PQXF01000006">
    <property type="protein sequence ID" value="PXF61256.1"/>
    <property type="molecule type" value="Genomic_DNA"/>
</dbReference>
<accession>A0AC61L4J2</accession>